<name>A0AB39KXF3_9CAUL</name>
<organism evidence="1">
    <name type="scientific">Caulobacter sp. 73W</name>
    <dbReference type="NCBI Taxonomy" id="3161137"/>
    <lineage>
        <taxon>Bacteria</taxon>
        <taxon>Pseudomonadati</taxon>
        <taxon>Pseudomonadota</taxon>
        <taxon>Alphaproteobacteria</taxon>
        <taxon>Caulobacterales</taxon>
        <taxon>Caulobacteraceae</taxon>
        <taxon>Caulobacter</taxon>
    </lineage>
</organism>
<reference evidence="1" key="1">
    <citation type="submission" date="2024-06" db="EMBL/GenBank/DDBJ databases">
        <title>Caulobacter inopinatus, sp. nov.</title>
        <authorList>
            <person name="Donachie S.P."/>
        </authorList>
    </citation>
    <scope>NUCLEOTIDE SEQUENCE</scope>
    <source>
        <strain evidence="1">73W</strain>
    </source>
</reference>
<accession>A0AB39KXF3</accession>
<evidence type="ECO:0000313" key="1">
    <source>
        <dbReference type="EMBL" id="XDO98217.1"/>
    </source>
</evidence>
<protein>
    <submittedName>
        <fullName evidence="1">Uncharacterized protein</fullName>
    </submittedName>
</protein>
<dbReference type="RefSeq" id="WP_369061950.1">
    <property type="nucleotide sequence ID" value="NZ_CP158375.1"/>
</dbReference>
<sequence length="113" mass="12550">MYDSAFMASLQSSQGSLARLDLITLGLFGRVGTLERGHDPLADKADPKTIAFADVAPGRDEQAFDVGPRECSRNRISEDSRQHLRMLAIHASNRVRHDVFCNHNVIACFGRRP</sequence>
<dbReference type="AlphaFoldDB" id="A0AB39KXF3"/>
<dbReference type="EMBL" id="CP158375">
    <property type="protein sequence ID" value="XDO98217.1"/>
    <property type="molecule type" value="Genomic_DNA"/>
</dbReference>
<gene>
    <name evidence="1" type="ORF">ABOZ73_07325</name>
</gene>
<proteinExistence type="predicted"/>